<proteinExistence type="predicted"/>
<dbReference type="EMBL" id="LAZR01024254">
    <property type="protein sequence ID" value="KKL75767.1"/>
    <property type="molecule type" value="Genomic_DNA"/>
</dbReference>
<protein>
    <submittedName>
        <fullName evidence="1">Uncharacterized protein</fullName>
    </submittedName>
</protein>
<name>A0A0F9HKX2_9ZZZZ</name>
<organism evidence="1">
    <name type="scientific">marine sediment metagenome</name>
    <dbReference type="NCBI Taxonomy" id="412755"/>
    <lineage>
        <taxon>unclassified sequences</taxon>
        <taxon>metagenomes</taxon>
        <taxon>ecological metagenomes</taxon>
    </lineage>
</organism>
<comment type="caution">
    <text evidence="1">The sequence shown here is derived from an EMBL/GenBank/DDBJ whole genome shotgun (WGS) entry which is preliminary data.</text>
</comment>
<sequence>MIVGIIGSRRRNTEKDYDILYKKVCELERYEPIKKFVTGDCTEGGDAFCRTIAIYWGRDYIVKHIKDPETNEDMDFKNHRKFDYFTMCNIFYKRDEEIAKEHMDYLLALVTPDRKGGTEKTIKYFKRYHKDWINKLVIIN</sequence>
<gene>
    <name evidence="1" type="ORF">LCGC14_2051590</name>
</gene>
<dbReference type="AlphaFoldDB" id="A0A0F9HKX2"/>
<accession>A0A0F9HKX2</accession>
<evidence type="ECO:0000313" key="1">
    <source>
        <dbReference type="EMBL" id="KKL75767.1"/>
    </source>
</evidence>
<reference evidence="1" key="1">
    <citation type="journal article" date="2015" name="Nature">
        <title>Complex archaea that bridge the gap between prokaryotes and eukaryotes.</title>
        <authorList>
            <person name="Spang A."/>
            <person name="Saw J.H."/>
            <person name="Jorgensen S.L."/>
            <person name="Zaremba-Niedzwiedzka K."/>
            <person name="Martijn J."/>
            <person name="Lind A.E."/>
            <person name="van Eijk R."/>
            <person name="Schleper C."/>
            <person name="Guy L."/>
            <person name="Ettema T.J."/>
        </authorList>
    </citation>
    <scope>NUCLEOTIDE SEQUENCE</scope>
</reference>